<gene>
    <name evidence="3" type="primary">ant(4')-IIa</name>
</gene>
<dbReference type="SUPFAM" id="SSF81301">
    <property type="entry name" value="Nucleotidyltransferase"/>
    <property type="match status" value="1"/>
</dbReference>
<dbReference type="InterPro" id="IPR002934">
    <property type="entry name" value="Polymerase_NTP_transf_dom"/>
</dbReference>
<dbReference type="Gene3D" id="1.20.120.330">
    <property type="entry name" value="Nucleotidyltransferases domain 2"/>
    <property type="match status" value="1"/>
</dbReference>
<dbReference type="CDD" id="cd05403">
    <property type="entry name" value="NT_KNTase_like"/>
    <property type="match status" value="1"/>
</dbReference>
<dbReference type="KEGG" id="ag:AAA25717"/>
<evidence type="ECO:0000259" key="2">
    <source>
        <dbReference type="Pfam" id="PF18280"/>
    </source>
</evidence>
<proteinExistence type="predicted"/>
<reference evidence="3" key="1">
    <citation type="journal article" date="1993" name="Antimicrob. Agents Chemother.">
        <title>Nucleotide sequence analysis and DNA hybridization studies of the ant(4')-IIa gene from Pseudomonas aeruginosa.</title>
        <authorList>
            <person name="Shaw K.J."/>
            <person name="Munayyer H."/>
            <person name="Rather P.N."/>
            <person name="Hare R.S."/>
            <person name="Miller G.H."/>
        </authorList>
    </citation>
    <scope>NUCLEOTIDE SEQUENCE</scope>
</reference>
<dbReference type="AlphaFoldDB" id="Q04455"/>
<dbReference type="RefSeq" id="WP_063840508.1">
    <property type="nucleotide sequence ID" value="NG_047390.1"/>
</dbReference>
<evidence type="ECO:0000313" key="3">
    <source>
        <dbReference type="EMBL" id="AAA25717.1"/>
    </source>
</evidence>
<dbReference type="GO" id="GO:0016779">
    <property type="term" value="F:nucleotidyltransferase activity"/>
    <property type="evidence" value="ECO:0007669"/>
    <property type="project" value="InterPro"/>
</dbReference>
<protein>
    <submittedName>
        <fullName evidence="3">Aminoglycoside-4'-adenyltransferase</fullName>
    </submittedName>
</protein>
<sequence>MHLTITYWIDRLREAYPHAVAILLKGSYARGEASAWSDIDFDVLVSDEEVEEYRTWIEPVGERLVHISVAVEWVTGWERDSADPSSWSYGLPTQETTQLLWAADENIRRRLDRPFKVHPAAEPEVEDTVEALGKIRNAMVRGDDLAVYQAAQVVGKLIPTLLVPINPPTYARFAREAIDRILAFPNVPEGFAADWLTCMGLVDRRTHDPQPTRPNEWCAARSRFCRRMRTSSVRISRGCWKQDWYLRISART</sequence>
<dbReference type="EMBL" id="M98270">
    <property type="protein sequence ID" value="AAA25717.1"/>
    <property type="molecule type" value="Genomic_DNA"/>
</dbReference>
<dbReference type="NCBIfam" id="NF028535">
    <property type="entry name" value="ANT_4p_II"/>
    <property type="match status" value="1"/>
</dbReference>
<organism evidence="3">
    <name type="scientific">Pseudomonas aeruginosa</name>
    <dbReference type="NCBI Taxonomy" id="287"/>
    <lineage>
        <taxon>Bacteria</taxon>
        <taxon>Pseudomonadati</taxon>
        <taxon>Pseudomonadota</taxon>
        <taxon>Gammaproteobacteria</taxon>
        <taxon>Pseudomonadales</taxon>
        <taxon>Pseudomonadaceae</taxon>
        <taxon>Pseudomonas</taxon>
    </lineage>
</organism>
<dbReference type="PIR" id="A48904">
    <property type="entry name" value="A48904"/>
</dbReference>
<accession>Q04455</accession>
<dbReference type="Pfam" id="PF01909">
    <property type="entry name" value="NTP_transf_2"/>
    <property type="match status" value="1"/>
</dbReference>
<keyword evidence="3" id="KW-0808">Transferase</keyword>
<dbReference type="Pfam" id="PF18280">
    <property type="entry name" value="Ant-IIb_sub-bd"/>
    <property type="match status" value="1"/>
</dbReference>
<dbReference type="CARD" id="ARO:3002624">
    <property type="molecule name" value="ANT(4')-IIa"/>
    <property type="mechanism identifier" value="ARO:0001004"/>
    <property type="mechanism name" value="antibiotic inactivation"/>
</dbReference>
<feature type="domain" description="Polymerase nucleotidyl transferase" evidence="1">
    <location>
        <begin position="10"/>
        <end position="78"/>
    </location>
</feature>
<dbReference type="SMR" id="Q04455"/>
<feature type="domain" description="Nucleotidyltransferase substrate binding" evidence="2">
    <location>
        <begin position="124"/>
        <end position="203"/>
    </location>
</feature>
<dbReference type="Gene3D" id="3.30.460.10">
    <property type="entry name" value="Beta Polymerase, domain 2"/>
    <property type="match status" value="1"/>
</dbReference>
<name>Q04455_PSEAI</name>
<dbReference type="InterPro" id="IPR040517">
    <property type="entry name" value="Ant(4')-IIb_substrate-bd"/>
</dbReference>
<dbReference type="InterPro" id="IPR043519">
    <property type="entry name" value="NT_sf"/>
</dbReference>
<evidence type="ECO:0000259" key="1">
    <source>
        <dbReference type="Pfam" id="PF01909"/>
    </source>
</evidence>